<keyword evidence="2" id="KW-1185">Reference proteome</keyword>
<dbReference type="Gramene" id="Zm00001eb351240_T001">
    <property type="protein sequence ID" value="Zm00001eb351240_P001"/>
    <property type="gene ID" value="Zm00001eb351240"/>
</dbReference>
<evidence type="ECO:0000313" key="2">
    <source>
        <dbReference type="Proteomes" id="UP000007305"/>
    </source>
</evidence>
<dbReference type="AlphaFoldDB" id="A0A804UGK1"/>
<dbReference type="EnsemblPlants" id="Zm00001eb351240_T001">
    <property type="protein sequence ID" value="Zm00001eb351240_P001"/>
    <property type="gene ID" value="Zm00001eb351240"/>
</dbReference>
<name>A0A804UGK1_MAIZE</name>
<evidence type="ECO:0000313" key="1">
    <source>
        <dbReference type="EnsemblPlants" id="Zm00001eb351240_P001"/>
    </source>
</evidence>
<dbReference type="Proteomes" id="UP000007305">
    <property type="component" value="Chromosome 8"/>
</dbReference>
<protein>
    <submittedName>
        <fullName evidence="1">Uncharacterized protein</fullName>
    </submittedName>
</protein>
<reference evidence="1" key="3">
    <citation type="submission" date="2021-05" db="UniProtKB">
        <authorList>
            <consortium name="EnsemblPlants"/>
        </authorList>
    </citation>
    <scope>IDENTIFICATION</scope>
    <source>
        <strain evidence="1">cv. B73</strain>
    </source>
</reference>
<reference evidence="2" key="1">
    <citation type="journal article" date="2009" name="Science">
        <title>The B73 maize genome: complexity, diversity, and dynamics.</title>
        <authorList>
            <person name="Schnable P.S."/>
            <person name="Ware D."/>
            <person name="Fulton R.S."/>
            <person name="Stein J.C."/>
            <person name="Wei F."/>
            <person name="Pasternak S."/>
            <person name="Liang C."/>
            <person name="Zhang J."/>
            <person name="Fulton L."/>
            <person name="Graves T.A."/>
            <person name="Minx P."/>
            <person name="Reily A.D."/>
            <person name="Courtney L."/>
            <person name="Kruchowski S.S."/>
            <person name="Tomlinson C."/>
            <person name="Strong C."/>
            <person name="Delehaunty K."/>
            <person name="Fronick C."/>
            <person name="Courtney B."/>
            <person name="Rock S.M."/>
            <person name="Belter E."/>
            <person name="Du F."/>
            <person name="Kim K."/>
            <person name="Abbott R.M."/>
            <person name="Cotton M."/>
            <person name="Levy A."/>
            <person name="Marchetto P."/>
            <person name="Ochoa K."/>
            <person name="Jackson S.M."/>
            <person name="Gillam B."/>
            <person name="Chen W."/>
            <person name="Yan L."/>
            <person name="Higginbotham J."/>
            <person name="Cardenas M."/>
            <person name="Waligorski J."/>
            <person name="Applebaum E."/>
            <person name="Phelps L."/>
            <person name="Falcone J."/>
            <person name="Kanchi K."/>
            <person name="Thane T."/>
            <person name="Scimone A."/>
            <person name="Thane N."/>
            <person name="Henke J."/>
            <person name="Wang T."/>
            <person name="Ruppert J."/>
            <person name="Shah N."/>
            <person name="Rotter K."/>
            <person name="Hodges J."/>
            <person name="Ingenthron E."/>
            <person name="Cordes M."/>
            <person name="Kohlberg S."/>
            <person name="Sgro J."/>
            <person name="Delgado B."/>
            <person name="Mead K."/>
            <person name="Chinwalla A."/>
            <person name="Leonard S."/>
            <person name="Crouse K."/>
            <person name="Collura K."/>
            <person name="Kudrna D."/>
            <person name="Currie J."/>
            <person name="He R."/>
            <person name="Angelova A."/>
            <person name="Rajasekar S."/>
            <person name="Mueller T."/>
            <person name="Lomeli R."/>
            <person name="Scara G."/>
            <person name="Ko A."/>
            <person name="Delaney K."/>
            <person name="Wissotski M."/>
            <person name="Lopez G."/>
            <person name="Campos D."/>
            <person name="Braidotti M."/>
            <person name="Ashley E."/>
            <person name="Golser W."/>
            <person name="Kim H."/>
            <person name="Lee S."/>
            <person name="Lin J."/>
            <person name="Dujmic Z."/>
            <person name="Kim W."/>
            <person name="Talag J."/>
            <person name="Zuccolo A."/>
            <person name="Fan C."/>
            <person name="Sebastian A."/>
            <person name="Kramer M."/>
            <person name="Spiegel L."/>
            <person name="Nascimento L."/>
            <person name="Zutavern T."/>
            <person name="Miller B."/>
            <person name="Ambroise C."/>
            <person name="Muller S."/>
            <person name="Spooner W."/>
            <person name="Narechania A."/>
            <person name="Ren L."/>
            <person name="Wei S."/>
            <person name="Kumari S."/>
            <person name="Faga B."/>
            <person name="Levy M.J."/>
            <person name="McMahan L."/>
            <person name="Van Buren P."/>
            <person name="Vaughn M.W."/>
            <person name="Ying K."/>
            <person name="Yeh C.-T."/>
            <person name="Emrich S.J."/>
            <person name="Jia Y."/>
            <person name="Kalyanaraman A."/>
            <person name="Hsia A.-P."/>
            <person name="Barbazuk W.B."/>
            <person name="Baucom R.S."/>
            <person name="Brutnell T.P."/>
            <person name="Carpita N.C."/>
            <person name="Chaparro C."/>
            <person name="Chia J.-M."/>
            <person name="Deragon J.-M."/>
            <person name="Estill J.C."/>
            <person name="Fu Y."/>
            <person name="Jeddeloh J.A."/>
            <person name="Han Y."/>
            <person name="Lee H."/>
            <person name="Li P."/>
            <person name="Lisch D.R."/>
            <person name="Liu S."/>
            <person name="Liu Z."/>
            <person name="Nagel D.H."/>
            <person name="McCann M.C."/>
            <person name="SanMiguel P."/>
            <person name="Myers A.M."/>
            <person name="Nettleton D."/>
            <person name="Nguyen J."/>
            <person name="Penning B.W."/>
            <person name="Ponnala L."/>
            <person name="Schneider K.L."/>
            <person name="Schwartz D.C."/>
            <person name="Sharma A."/>
            <person name="Soderlund C."/>
            <person name="Springer N.M."/>
            <person name="Sun Q."/>
            <person name="Wang H."/>
            <person name="Waterman M."/>
            <person name="Westerman R."/>
            <person name="Wolfgruber T.K."/>
            <person name="Yang L."/>
            <person name="Yu Y."/>
            <person name="Zhang L."/>
            <person name="Zhou S."/>
            <person name="Zhu Q."/>
            <person name="Bennetzen J.L."/>
            <person name="Dawe R.K."/>
            <person name="Jiang J."/>
            <person name="Jiang N."/>
            <person name="Presting G.G."/>
            <person name="Wessler S.R."/>
            <person name="Aluru S."/>
            <person name="Martienssen R.A."/>
            <person name="Clifton S.W."/>
            <person name="McCombie W.R."/>
            <person name="Wing R.A."/>
            <person name="Wilson R.K."/>
        </authorList>
    </citation>
    <scope>NUCLEOTIDE SEQUENCE [LARGE SCALE GENOMIC DNA]</scope>
    <source>
        <strain evidence="2">cv. B73</strain>
    </source>
</reference>
<accession>A0A804UGK1</accession>
<reference evidence="1" key="2">
    <citation type="submission" date="2019-07" db="EMBL/GenBank/DDBJ databases">
        <authorList>
            <person name="Seetharam A."/>
            <person name="Woodhouse M."/>
            <person name="Cannon E."/>
        </authorList>
    </citation>
    <scope>NUCLEOTIDE SEQUENCE [LARGE SCALE GENOMIC DNA]</scope>
    <source>
        <strain evidence="1">cv. B73</strain>
    </source>
</reference>
<organism evidence="1 2">
    <name type="scientific">Zea mays</name>
    <name type="common">Maize</name>
    <dbReference type="NCBI Taxonomy" id="4577"/>
    <lineage>
        <taxon>Eukaryota</taxon>
        <taxon>Viridiplantae</taxon>
        <taxon>Streptophyta</taxon>
        <taxon>Embryophyta</taxon>
        <taxon>Tracheophyta</taxon>
        <taxon>Spermatophyta</taxon>
        <taxon>Magnoliopsida</taxon>
        <taxon>Liliopsida</taxon>
        <taxon>Poales</taxon>
        <taxon>Poaceae</taxon>
        <taxon>PACMAD clade</taxon>
        <taxon>Panicoideae</taxon>
        <taxon>Andropogonodae</taxon>
        <taxon>Andropogoneae</taxon>
        <taxon>Tripsacinae</taxon>
        <taxon>Zea</taxon>
    </lineage>
</organism>
<dbReference type="InParanoid" id="A0A804UGK1"/>
<proteinExistence type="predicted"/>
<sequence>MHKQYPNLHSGLWKTHPLILCSLYNVCYAQILPKYHGYINLNNLRSEDKLSKKKSQNHHDTGHRVSKSCQIFYWIESRSAKGMRFDVDVSSVLSSCTNTFPICTHSL</sequence>